<accession>A0ABX2EUJ0</accession>
<organism evidence="1 2">
    <name type="scientific">Pseudaquabacterium terrae</name>
    <dbReference type="NCBI Taxonomy" id="2732868"/>
    <lineage>
        <taxon>Bacteria</taxon>
        <taxon>Pseudomonadati</taxon>
        <taxon>Pseudomonadota</taxon>
        <taxon>Betaproteobacteria</taxon>
        <taxon>Burkholderiales</taxon>
        <taxon>Sphaerotilaceae</taxon>
        <taxon>Pseudaquabacterium</taxon>
    </lineage>
</organism>
<sequence length="83" mass="9306">MTEVDTALQTNLEEFRRRLGGLLKSSPGQYAIFAGGDLVKVLATYEAALTYGYEHYSDEQHYLLQKIAPIPEQLDFHVACRGS</sequence>
<name>A0ABX2EUJ0_9BURK</name>
<protein>
    <recommendedName>
        <fullName evidence="3">DUF5678 domain-containing protein</fullName>
    </recommendedName>
</protein>
<dbReference type="EMBL" id="JABRWJ010000022">
    <property type="protein sequence ID" value="NRF72318.1"/>
    <property type="molecule type" value="Genomic_DNA"/>
</dbReference>
<evidence type="ECO:0008006" key="3">
    <source>
        <dbReference type="Google" id="ProtNLM"/>
    </source>
</evidence>
<dbReference type="Proteomes" id="UP000737171">
    <property type="component" value="Unassembled WGS sequence"/>
</dbReference>
<evidence type="ECO:0000313" key="1">
    <source>
        <dbReference type="EMBL" id="NRF72318.1"/>
    </source>
</evidence>
<keyword evidence="2" id="KW-1185">Reference proteome</keyword>
<evidence type="ECO:0000313" key="2">
    <source>
        <dbReference type="Proteomes" id="UP000737171"/>
    </source>
</evidence>
<comment type="caution">
    <text evidence="1">The sequence shown here is derived from an EMBL/GenBank/DDBJ whole genome shotgun (WGS) entry which is preliminary data.</text>
</comment>
<dbReference type="RefSeq" id="WP_173135312.1">
    <property type="nucleotide sequence ID" value="NZ_JABRWJ010000022.1"/>
</dbReference>
<proteinExistence type="predicted"/>
<reference evidence="1 2" key="1">
    <citation type="submission" date="2020-05" db="EMBL/GenBank/DDBJ databases">
        <title>Aquincola sp. isolate from soil.</title>
        <authorList>
            <person name="Han J."/>
            <person name="Kim D.-U."/>
        </authorList>
    </citation>
    <scope>NUCLEOTIDE SEQUENCE [LARGE SCALE GENOMIC DNA]</scope>
    <source>
        <strain evidence="1 2">S2</strain>
    </source>
</reference>
<gene>
    <name evidence="1" type="ORF">HLB44_35605</name>
</gene>